<sequence>MSFINENQLISEFNELNTSDNSNSVKINHENCYDLVNKKFWCKECVPRCIIEGWTSGNDDIDNFIKDCV</sequence>
<protein>
    <submittedName>
        <fullName evidence="1">Uncharacterized protein</fullName>
    </submittedName>
</protein>
<dbReference type="Proteomes" id="UP000232722">
    <property type="component" value="Unassembled WGS sequence"/>
</dbReference>
<name>A0A2N0NRK9_9GLOM</name>
<dbReference type="EMBL" id="LLXJ01003341">
    <property type="protein sequence ID" value="PKB97210.1"/>
    <property type="molecule type" value="Genomic_DNA"/>
</dbReference>
<organism evidence="1 2">
    <name type="scientific">Rhizophagus irregularis</name>
    <dbReference type="NCBI Taxonomy" id="588596"/>
    <lineage>
        <taxon>Eukaryota</taxon>
        <taxon>Fungi</taxon>
        <taxon>Fungi incertae sedis</taxon>
        <taxon>Mucoromycota</taxon>
        <taxon>Glomeromycotina</taxon>
        <taxon>Glomeromycetes</taxon>
        <taxon>Glomerales</taxon>
        <taxon>Glomeraceae</taxon>
        <taxon>Rhizophagus</taxon>
    </lineage>
</organism>
<dbReference type="VEuPathDB" id="FungiDB:RhiirA1_409763"/>
<evidence type="ECO:0000313" key="1">
    <source>
        <dbReference type="EMBL" id="PKB97210.1"/>
    </source>
</evidence>
<comment type="caution">
    <text evidence="1">The sequence shown here is derived from an EMBL/GenBank/DDBJ whole genome shotgun (WGS) entry which is preliminary data.</text>
</comment>
<evidence type="ECO:0000313" key="2">
    <source>
        <dbReference type="Proteomes" id="UP000232722"/>
    </source>
</evidence>
<accession>A0A2N0NRK9</accession>
<proteinExistence type="predicted"/>
<reference evidence="1 2" key="2">
    <citation type="submission" date="2017-09" db="EMBL/GenBank/DDBJ databases">
        <title>Extensive intraspecific genome diversity in a model arbuscular mycorrhizal fungus.</title>
        <authorList>
            <person name="Chen E.C."/>
            <person name="Morin E."/>
            <person name="Beaudet D."/>
            <person name="Noel J."/>
            <person name="Ndikumana S."/>
            <person name="Charron P."/>
            <person name="St-Onge C."/>
            <person name="Giorgi J."/>
            <person name="Grigoriev I.V."/>
            <person name="Roux C."/>
            <person name="Martin F.M."/>
            <person name="Corradi N."/>
        </authorList>
    </citation>
    <scope>NUCLEOTIDE SEQUENCE [LARGE SCALE GENOMIC DNA]</scope>
    <source>
        <strain evidence="1 2">A5</strain>
    </source>
</reference>
<gene>
    <name evidence="1" type="ORF">RhiirA5_433539</name>
</gene>
<dbReference type="AlphaFoldDB" id="A0A2N0NRK9"/>
<reference evidence="1 2" key="1">
    <citation type="submission" date="2016-04" db="EMBL/GenBank/DDBJ databases">
        <title>Genome analyses suggest a sexual origin of heterokaryosis in a supposedly ancient asexual fungus.</title>
        <authorList>
            <person name="Ropars J."/>
            <person name="Sedzielewska K."/>
            <person name="Noel J."/>
            <person name="Charron P."/>
            <person name="Farinelli L."/>
            <person name="Marton T."/>
            <person name="Kruger M."/>
            <person name="Pelin A."/>
            <person name="Brachmann A."/>
            <person name="Corradi N."/>
        </authorList>
    </citation>
    <scope>NUCLEOTIDE SEQUENCE [LARGE SCALE GENOMIC DNA]</scope>
    <source>
        <strain evidence="1 2">A5</strain>
    </source>
</reference>